<evidence type="ECO:0000313" key="4">
    <source>
        <dbReference type="EMBL" id="RKT69250.1"/>
    </source>
</evidence>
<sequence>MDLAAAAALATALAIGLLLGVEREHDVTGRRPAGSRTFPLIALAGAVAAALSPAVVAVGFAGVSALVVLWYWRELRSAEPDVGATTEVAAVVAYLLGALAWHRPQLAVAAGVLVAVLLAAKRPLHRFATRLVSDRDVTDAMTVFVVAFVVLPLLPNRPLGPYGVLNPAKVWGLVLAVTLIGWAGYLAARALGRRWGLLVAGFGGGFVSGSATTAVMGRRFREVGAPAVPAALAANVSTLAQLVAVTAVASPVVSLRLLPAAATGVVVLLAEIAWLTWRLPESGEEHDEVVERPLSLRAAVGLALVLVTLLVVTRGAAEWLGGGGAVLAAGLGGLADAHASAIAAASLAPGTIPVSTAVLACGAALAANTVVKLVLALVAGGPRFALGLAGWLLPVVAAFAGVVAL</sequence>
<feature type="transmembrane region" description="Helical" evidence="1">
    <location>
        <begin position="255"/>
        <end position="274"/>
    </location>
</feature>
<feature type="transmembrane region" description="Helical" evidence="1">
    <location>
        <begin position="384"/>
        <end position="404"/>
    </location>
</feature>
<feature type="transmembrane region" description="Helical" evidence="1">
    <location>
        <begin position="325"/>
        <end position="348"/>
    </location>
</feature>
<name>A0A495X5G2_9PSEU</name>
<dbReference type="RefSeq" id="WP_121220857.1">
    <property type="nucleotide sequence ID" value="NZ_JBIUBA010000002.1"/>
</dbReference>
<keyword evidence="1" id="KW-1133">Transmembrane helix</keyword>
<feature type="transmembrane region" description="Helical" evidence="1">
    <location>
        <begin position="107"/>
        <end position="124"/>
    </location>
</feature>
<dbReference type="OrthoDB" id="9813718at2"/>
<organism evidence="4 5">
    <name type="scientific">Saccharothrix variisporea</name>
    <dbReference type="NCBI Taxonomy" id="543527"/>
    <lineage>
        <taxon>Bacteria</taxon>
        <taxon>Bacillati</taxon>
        <taxon>Actinomycetota</taxon>
        <taxon>Actinomycetes</taxon>
        <taxon>Pseudonocardiales</taxon>
        <taxon>Pseudonocardiaceae</taxon>
        <taxon>Saccharothrix</taxon>
    </lineage>
</organism>
<gene>
    <name evidence="4" type="ORF">DFJ66_2448</name>
</gene>
<dbReference type="Proteomes" id="UP000272729">
    <property type="component" value="Unassembled WGS sequence"/>
</dbReference>
<dbReference type="InterPro" id="IPR049177">
    <property type="entry name" value="MgtC_SapB_SrpB_YhiD_N"/>
</dbReference>
<dbReference type="PANTHER" id="PTHR39084">
    <property type="entry name" value="MEMBRANE PROTEIN-RELATED"/>
    <property type="match status" value="1"/>
</dbReference>
<feature type="transmembrane region" description="Helical" evidence="1">
    <location>
        <begin position="227"/>
        <end position="248"/>
    </location>
</feature>
<feature type="domain" description="DUF4010" evidence="3">
    <location>
        <begin position="177"/>
        <end position="380"/>
    </location>
</feature>
<proteinExistence type="predicted"/>
<dbReference type="PANTHER" id="PTHR39084:SF1">
    <property type="entry name" value="DUF4010 DOMAIN-CONTAINING PROTEIN"/>
    <property type="match status" value="1"/>
</dbReference>
<accession>A0A495X5G2</accession>
<feature type="transmembrane region" description="Helical" evidence="1">
    <location>
        <begin position="195"/>
        <end position="215"/>
    </location>
</feature>
<comment type="caution">
    <text evidence="4">The sequence shown here is derived from an EMBL/GenBank/DDBJ whole genome shotgun (WGS) entry which is preliminary data.</text>
</comment>
<feature type="transmembrane region" description="Helical" evidence="1">
    <location>
        <begin position="136"/>
        <end position="155"/>
    </location>
</feature>
<dbReference type="AlphaFoldDB" id="A0A495X5G2"/>
<keyword evidence="1" id="KW-0472">Membrane</keyword>
<feature type="domain" description="MgtC/SapB/SrpB/YhiD N-terminal" evidence="2">
    <location>
        <begin position="9"/>
        <end position="127"/>
    </location>
</feature>
<feature type="transmembrane region" description="Helical" evidence="1">
    <location>
        <begin position="39"/>
        <end position="72"/>
    </location>
</feature>
<evidence type="ECO:0000259" key="2">
    <source>
        <dbReference type="Pfam" id="PF02308"/>
    </source>
</evidence>
<reference evidence="4 5" key="1">
    <citation type="submission" date="2018-10" db="EMBL/GenBank/DDBJ databases">
        <title>Sequencing the genomes of 1000 actinobacteria strains.</title>
        <authorList>
            <person name="Klenk H.-P."/>
        </authorList>
    </citation>
    <scope>NUCLEOTIDE SEQUENCE [LARGE SCALE GENOMIC DNA]</scope>
    <source>
        <strain evidence="4 5">DSM 43911</strain>
    </source>
</reference>
<evidence type="ECO:0000256" key="1">
    <source>
        <dbReference type="SAM" id="Phobius"/>
    </source>
</evidence>
<keyword evidence="5" id="KW-1185">Reference proteome</keyword>
<keyword evidence="1" id="KW-0812">Transmembrane</keyword>
<dbReference type="Pfam" id="PF02308">
    <property type="entry name" value="MgtC"/>
    <property type="match status" value="1"/>
</dbReference>
<feature type="transmembrane region" description="Helical" evidence="1">
    <location>
        <begin position="354"/>
        <end position="377"/>
    </location>
</feature>
<evidence type="ECO:0000259" key="3">
    <source>
        <dbReference type="Pfam" id="PF13194"/>
    </source>
</evidence>
<feature type="transmembrane region" description="Helical" evidence="1">
    <location>
        <begin position="170"/>
        <end position="188"/>
    </location>
</feature>
<feature type="transmembrane region" description="Helical" evidence="1">
    <location>
        <begin position="294"/>
        <end position="313"/>
    </location>
</feature>
<dbReference type="InterPro" id="IPR025105">
    <property type="entry name" value="DUF4010"/>
</dbReference>
<protein>
    <submittedName>
        <fullName evidence="4">Uncharacterized membrane protein (DUF4010 family)</fullName>
    </submittedName>
</protein>
<dbReference type="EMBL" id="RBXR01000001">
    <property type="protein sequence ID" value="RKT69250.1"/>
    <property type="molecule type" value="Genomic_DNA"/>
</dbReference>
<evidence type="ECO:0000313" key="5">
    <source>
        <dbReference type="Proteomes" id="UP000272729"/>
    </source>
</evidence>
<dbReference type="Pfam" id="PF13194">
    <property type="entry name" value="DUF4010"/>
    <property type="match status" value="1"/>
</dbReference>